<protein>
    <recommendedName>
        <fullName evidence="3">Tetratricopeptide repeat protein</fullName>
    </recommendedName>
</protein>
<dbReference type="Proteomes" id="UP000615755">
    <property type="component" value="Unassembled WGS sequence"/>
</dbReference>
<comment type="caution">
    <text evidence="1">The sequence shown here is derived from an EMBL/GenBank/DDBJ whole genome shotgun (WGS) entry which is preliminary data.</text>
</comment>
<evidence type="ECO:0000313" key="2">
    <source>
        <dbReference type="Proteomes" id="UP000615755"/>
    </source>
</evidence>
<gene>
    <name evidence="1" type="ORF">PAUR_b0776</name>
</gene>
<reference evidence="1 2" key="1">
    <citation type="submission" date="2015-03" db="EMBL/GenBank/DDBJ databases">
        <title>Genome sequence of Pseudoalteromonas aurantia.</title>
        <authorList>
            <person name="Xie B.-B."/>
            <person name="Rong J.-C."/>
            <person name="Qin Q.-L."/>
            <person name="Zhang Y.-Z."/>
        </authorList>
    </citation>
    <scope>NUCLEOTIDE SEQUENCE [LARGE SCALE GENOMIC DNA]</scope>
    <source>
        <strain evidence="1 2">208</strain>
    </source>
</reference>
<evidence type="ECO:0008006" key="3">
    <source>
        <dbReference type="Google" id="ProtNLM"/>
    </source>
</evidence>
<name>A0ABR9EIB7_9GAMM</name>
<sequence length="335" mass="38547">MVLISSLFFVAALNTASDLPNINGFKERTNKDPLYISTQFAKYNALPPSLGAFTFYKNILIAAVKHNVPDIAVKVSKRLSQPEWQEFPENKPYHLLNNLGILYRKNRFYSKALLAYQCGLGFAVNNPNEQVKILLNMYSSQLKLGMHDEALSSLKQAESMASAHRDKQRIKQKKASLHLDAGQYELAQRYFIQLFRDDSLRGTPENAVRAGLNLLDSLVLQGKYQQFWRYHNSVKQAIFDLKKENFHYFYHYLIMEAVVTAKMLPSEVQFSRVAYALERAIFLYPYGLKDSLQKYLEIIDVPWVTEHVAPYAKMDLNAVKLKPVPDSLLDQLCKH</sequence>
<accession>A0ABR9EIB7</accession>
<proteinExistence type="predicted"/>
<organism evidence="1 2">
    <name type="scientific">Pseudoalteromonas aurantia 208</name>
    <dbReference type="NCBI Taxonomy" id="1314867"/>
    <lineage>
        <taxon>Bacteria</taxon>
        <taxon>Pseudomonadati</taxon>
        <taxon>Pseudomonadota</taxon>
        <taxon>Gammaproteobacteria</taxon>
        <taxon>Alteromonadales</taxon>
        <taxon>Pseudoalteromonadaceae</taxon>
        <taxon>Pseudoalteromonas</taxon>
    </lineage>
</organism>
<keyword evidence="2" id="KW-1185">Reference proteome</keyword>
<dbReference type="SUPFAM" id="SSF48452">
    <property type="entry name" value="TPR-like"/>
    <property type="match status" value="1"/>
</dbReference>
<dbReference type="RefSeq" id="WP_192509753.1">
    <property type="nucleotide sequence ID" value="NZ_AQGV01000015.1"/>
</dbReference>
<evidence type="ECO:0000313" key="1">
    <source>
        <dbReference type="EMBL" id="MBE0370696.1"/>
    </source>
</evidence>
<dbReference type="InterPro" id="IPR011990">
    <property type="entry name" value="TPR-like_helical_dom_sf"/>
</dbReference>
<dbReference type="Gene3D" id="1.25.40.10">
    <property type="entry name" value="Tetratricopeptide repeat domain"/>
    <property type="match status" value="1"/>
</dbReference>
<dbReference type="EMBL" id="AQGV01000015">
    <property type="protein sequence ID" value="MBE0370696.1"/>
    <property type="molecule type" value="Genomic_DNA"/>
</dbReference>